<dbReference type="Gene3D" id="3.10.20.30">
    <property type="match status" value="1"/>
</dbReference>
<protein>
    <recommendedName>
        <fullName evidence="3">Thiamine biosynthesis protein ThiS</fullName>
    </recommendedName>
</protein>
<dbReference type="NCBIfam" id="TIGR01683">
    <property type="entry name" value="thiS"/>
    <property type="match status" value="1"/>
</dbReference>
<dbReference type="STRING" id="207949.RED65_02138"/>
<sequence>MTASSDQKIKIKIRVNGEEFATEQPALLIGILQEHVQKLDIDLEHCVIAVNQCLVHRHQYDEFELKDNDEVDILTAVVGG</sequence>
<dbReference type="InterPro" id="IPR010035">
    <property type="entry name" value="Thi_S"/>
</dbReference>
<evidence type="ECO:0000313" key="1">
    <source>
        <dbReference type="EMBL" id="EAT10983.1"/>
    </source>
</evidence>
<organism evidence="1 2">
    <name type="scientific">Bermanella marisrubri</name>
    <dbReference type="NCBI Taxonomy" id="207949"/>
    <lineage>
        <taxon>Bacteria</taxon>
        <taxon>Pseudomonadati</taxon>
        <taxon>Pseudomonadota</taxon>
        <taxon>Gammaproteobacteria</taxon>
        <taxon>Oceanospirillales</taxon>
        <taxon>Oceanospirillaceae</taxon>
        <taxon>Bermanella</taxon>
    </lineage>
</organism>
<evidence type="ECO:0000313" key="2">
    <source>
        <dbReference type="Proteomes" id="UP000004263"/>
    </source>
</evidence>
<gene>
    <name evidence="1" type="ORF">RED65_02138</name>
</gene>
<dbReference type="Proteomes" id="UP000004263">
    <property type="component" value="Unassembled WGS sequence"/>
</dbReference>
<comment type="caution">
    <text evidence="1">The sequence shown here is derived from an EMBL/GenBank/DDBJ whole genome shotgun (WGS) entry which is preliminary data.</text>
</comment>
<accession>Q1MYG2</accession>
<proteinExistence type="predicted"/>
<reference evidence="1 2" key="1">
    <citation type="submission" date="2006-03" db="EMBL/GenBank/DDBJ databases">
        <authorList>
            <person name="Pinhassi J."/>
            <person name="Pedros-Alio C."/>
            <person name="Ferriera S."/>
            <person name="Johnson J."/>
            <person name="Kravitz S."/>
            <person name="Halpern A."/>
            <person name="Remington K."/>
            <person name="Beeson K."/>
            <person name="Tran B."/>
            <person name="Rogers Y.-H."/>
            <person name="Friedman R."/>
            <person name="Venter J.C."/>
        </authorList>
    </citation>
    <scope>NUCLEOTIDE SEQUENCE [LARGE SCALE GENOMIC DNA]</scope>
    <source>
        <strain evidence="1 2">RED65</strain>
    </source>
</reference>
<dbReference type="InterPro" id="IPR003749">
    <property type="entry name" value="ThiS/MoaD-like"/>
</dbReference>
<keyword evidence="2" id="KW-1185">Reference proteome</keyword>
<name>Q1MYG2_9GAMM</name>
<dbReference type="InterPro" id="IPR016155">
    <property type="entry name" value="Mopterin_synth/thiamin_S_b"/>
</dbReference>
<dbReference type="AlphaFoldDB" id="Q1MYG2"/>
<evidence type="ECO:0008006" key="3">
    <source>
        <dbReference type="Google" id="ProtNLM"/>
    </source>
</evidence>
<dbReference type="OrthoDB" id="9800283at2"/>
<dbReference type="InterPro" id="IPR012675">
    <property type="entry name" value="Beta-grasp_dom_sf"/>
</dbReference>
<dbReference type="HOGENOM" id="CLU_2582618_0_0_6"/>
<dbReference type="PANTHER" id="PTHR34472">
    <property type="entry name" value="SULFUR CARRIER PROTEIN THIS"/>
    <property type="match status" value="1"/>
</dbReference>
<dbReference type="PANTHER" id="PTHR34472:SF1">
    <property type="entry name" value="SULFUR CARRIER PROTEIN THIS"/>
    <property type="match status" value="1"/>
</dbReference>
<dbReference type="CDD" id="cd00565">
    <property type="entry name" value="Ubl_ThiS"/>
    <property type="match status" value="1"/>
</dbReference>
<dbReference type="EMBL" id="AAQH01000026">
    <property type="protein sequence ID" value="EAT10983.1"/>
    <property type="molecule type" value="Genomic_DNA"/>
</dbReference>
<dbReference type="Pfam" id="PF02597">
    <property type="entry name" value="ThiS"/>
    <property type="match status" value="1"/>
</dbReference>
<dbReference type="SUPFAM" id="SSF54285">
    <property type="entry name" value="MoaD/ThiS"/>
    <property type="match status" value="1"/>
</dbReference>
<dbReference type="RefSeq" id="WP_007019284.1">
    <property type="nucleotide sequence ID" value="NZ_CH724123.1"/>
</dbReference>